<evidence type="ECO:0000313" key="6">
    <source>
        <dbReference type="Ensembl" id="ENSLOCP00000007708.1"/>
    </source>
</evidence>
<dbReference type="SUPFAM" id="SSF48726">
    <property type="entry name" value="Immunoglobulin"/>
    <property type="match status" value="1"/>
</dbReference>
<dbReference type="InterPro" id="IPR036179">
    <property type="entry name" value="Ig-like_dom_sf"/>
</dbReference>
<dbReference type="PANTHER" id="PTHR47224">
    <property type="entry name" value="TRANSMEMBRANE PROTEIN 25"/>
    <property type="match status" value="1"/>
</dbReference>
<keyword evidence="3" id="KW-0472">Membrane</keyword>
<reference evidence="6" key="3">
    <citation type="submission" date="2025-09" db="UniProtKB">
        <authorList>
            <consortium name="Ensembl"/>
        </authorList>
    </citation>
    <scope>IDENTIFICATION</scope>
</reference>
<dbReference type="InterPro" id="IPR007110">
    <property type="entry name" value="Ig-like_dom"/>
</dbReference>
<dbReference type="Pfam" id="PF08205">
    <property type="entry name" value="C2-set_2"/>
    <property type="match status" value="1"/>
</dbReference>
<feature type="chain" id="PRO_5004866232" evidence="4">
    <location>
        <begin position="17"/>
        <end position="378"/>
    </location>
</feature>
<evidence type="ECO:0000259" key="5">
    <source>
        <dbReference type="PROSITE" id="PS50835"/>
    </source>
</evidence>
<dbReference type="EMBL" id="AHAT01018394">
    <property type="status" value="NOT_ANNOTATED_CDS"/>
    <property type="molecule type" value="Genomic_DNA"/>
</dbReference>
<keyword evidence="2" id="KW-0175">Coiled coil</keyword>
<dbReference type="InterPro" id="IPR013162">
    <property type="entry name" value="CD80_C2-set"/>
</dbReference>
<name>W5MH49_LEPOC</name>
<dbReference type="Gene3D" id="2.60.40.10">
    <property type="entry name" value="Immunoglobulins"/>
    <property type="match status" value="2"/>
</dbReference>
<proteinExistence type="predicted"/>
<accession>W5MH49</accession>
<dbReference type="Proteomes" id="UP000018468">
    <property type="component" value="Linkage group LG26"/>
</dbReference>
<evidence type="ECO:0000256" key="2">
    <source>
        <dbReference type="SAM" id="Coils"/>
    </source>
</evidence>
<dbReference type="InterPro" id="IPR042864">
    <property type="entry name" value="TMEM25"/>
</dbReference>
<sequence length="378" mass="41422">LLFLMMHNCVLTLAWACVSYPPQGTAEPMPRIDGQQHSAITLQENATRQFSCQSEGWPLQAPPLLTWYLNGEEQGGADAGKGRLLLTSSSSSPPREVGVFNSSSAHNSTFTLRARKSDRELACAAADPRGRESYNATVLLNVQFQPEIVQVSAQYTEPADPGLSLVLFALVRSNPPATITWVDQSGQLVTNTSDFLILDSRSYPWLTNHTLRVTLSSLSGNVSLSANNSLGVSHSSITLRDFLQSHVEVPVLGILAGGALGFIVLLILSLLLLCVVCKKRKSSAGKRPPARGESSRLRLDAVCLPRENMSLPSNLQLNDLSALCRGQERDRQKKEEEVEKDQSEQDLSAMYAIRGLNRFPMMGYIYKASSMSSDEIWL</sequence>
<dbReference type="EMBL" id="AHAT01018393">
    <property type="status" value="NOT_ANNOTATED_CDS"/>
    <property type="molecule type" value="Genomic_DNA"/>
</dbReference>
<feature type="domain" description="Ig-like" evidence="5">
    <location>
        <begin position="30"/>
        <end position="139"/>
    </location>
</feature>
<keyword evidence="3" id="KW-0812">Transmembrane</keyword>
<dbReference type="AlphaFoldDB" id="W5MH49"/>
<dbReference type="Ensembl" id="ENSLOCT00000007717.1">
    <property type="protein sequence ID" value="ENSLOCP00000007708.1"/>
    <property type="gene ID" value="ENSLOCG00000006367.1"/>
</dbReference>
<reference evidence="6" key="2">
    <citation type="submission" date="2025-08" db="UniProtKB">
        <authorList>
            <consortium name="Ensembl"/>
        </authorList>
    </citation>
    <scope>IDENTIFICATION</scope>
</reference>
<dbReference type="EMBL" id="AHAT01018396">
    <property type="status" value="NOT_ANNOTATED_CDS"/>
    <property type="molecule type" value="Genomic_DNA"/>
</dbReference>
<dbReference type="EMBL" id="AHAT01018395">
    <property type="status" value="NOT_ANNOTATED_CDS"/>
    <property type="molecule type" value="Genomic_DNA"/>
</dbReference>
<dbReference type="PROSITE" id="PS50835">
    <property type="entry name" value="IG_LIKE"/>
    <property type="match status" value="1"/>
</dbReference>
<evidence type="ECO:0000256" key="1">
    <source>
        <dbReference type="ARBA" id="ARBA00023157"/>
    </source>
</evidence>
<feature type="coiled-coil region" evidence="2">
    <location>
        <begin position="317"/>
        <end position="344"/>
    </location>
</feature>
<dbReference type="PANTHER" id="PTHR47224:SF1">
    <property type="entry name" value="TRANSMEMBRANE PROTEIN 25"/>
    <property type="match status" value="1"/>
</dbReference>
<keyword evidence="7" id="KW-1185">Reference proteome</keyword>
<evidence type="ECO:0000256" key="3">
    <source>
        <dbReference type="SAM" id="Phobius"/>
    </source>
</evidence>
<dbReference type="Bgee" id="ENSLOCG00000006367">
    <property type="expression patterns" value="Expressed in brain and 4 other cell types or tissues"/>
</dbReference>
<keyword evidence="3" id="KW-1133">Transmembrane helix</keyword>
<keyword evidence="1" id="KW-1015">Disulfide bond</keyword>
<feature type="signal peptide" evidence="4">
    <location>
        <begin position="1"/>
        <end position="16"/>
    </location>
</feature>
<organism evidence="6 7">
    <name type="scientific">Lepisosteus oculatus</name>
    <name type="common">Spotted gar</name>
    <dbReference type="NCBI Taxonomy" id="7918"/>
    <lineage>
        <taxon>Eukaryota</taxon>
        <taxon>Metazoa</taxon>
        <taxon>Chordata</taxon>
        <taxon>Craniata</taxon>
        <taxon>Vertebrata</taxon>
        <taxon>Euteleostomi</taxon>
        <taxon>Actinopterygii</taxon>
        <taxon>Neopterygii</taxon>
        <taxon>Holostei</taxon>
        <taxon>Semionotiformes</taxon>
        <taxon>Lepisosteidae</taxon>
        <taxon>Lepisosteus</taxon>
    </lineage>
</organism>
<reference evidence="7" key="1">
    <citation type="submission" date="2011-12" db="EMBL/GenBank/DDBJ databases">
        <title>The Draft Genome of Lepisosteus oculatus.</title>
        <authorList>
            <consortium name="The Broad Institute Genome Assembly &amp; Analysis Group"/>
            <consortium name="Computational R&amp;D Group"/>
            <consortium name="and Sequencing Platform"/>
            <person name="Di Palma F."/>
            <person name="Alfoldi J."/>
            <person name="Johnson J."/>
            <person name="Berlin A."/>
            <person name="Gnerre S."/>
            <person name="Jaffe D."/>
            <person name="MacCallum I."/>
            <person name="Young S."/>
            <person name="Walker B.J."/>
            <person name="Lander E.S."/>
            <person name="Lindblad-Toh K."/>
        </authorList>
    </citation>
    <scope>NUCLEOTIDE SEQUENCE [LARGE SCALE GENOMIC DNA]</scope>
</reference>
<dbReference type="GeneTree" id="ENSGT01150000286907"/>
<protein>
    <submittedName>
        <fullName evidence="6">Transmembrane protein 25</fullName>
    </submittedName>
</protein>
<dbReference type="InterPro" id="IPR013783">
    <property type="entry name" value="Ig-like_fold"/>
</dbReference>
<evidence type="ECO:0000313" key="7">
    <source>
        <dbReference type="Proteomes" id="UP000018468"/>
    </source>
</evidence>
<keyword evidence="4" id="KW-0732">Signal</keyword>
<evidence type="ECO:0000256" key="4">
    <source>
        <dbReference type="SAM" id="SignalP"/>
    </source>
</evidence>
<feature type="transmembrane region" description="Helical" evidence="3">
    <location>
        <begin position="251"/>
        <end position="277"/>
    </location>
</feature>